<evidence type="ECO:0000313" key="3">
    <source>
        <dbReference type="Proteomes" id="UP000253941"/>
    </source>
</evidence>
<sequence>MAFPESAKGAALMPAAHLHGAGDSNRPGQGNETSGEFGFADLLDVINPLQHIPGVSTVYREITGDSIQAPARVAGGALFGGPIGFVASTFETIMTEATGDDIGGHVMASLFGEPDASQTAPTAVAEADPAKTQQPSAQLAERETGSADTHQAAREEGEQRVLTGNEALAALAADLRGESGAGHRASDQVAANNAADQEDESRDAQRSEMQFFPIRAKDYNHSATLRAESVEKLRAAAAADEGRTQAAPTHRALVNETGQQPPQQDTDTLPDFAQRMRSALEKYRAMHEKQ</sequence>
<dbReference type="EMBL" id="QPMH01000002">
    <property type="protein sequence ID" value="RDD63244.1"/>
    <property type="molecule type" value="Genomic_DNA"/>
</dbReference>
<feature type="region of interest" description="Disordered" evidence="1">
    <location>
        <begin position="241"/>
        <end position="269"/>
    </location>
</feature>
<evidence type="ECO:0000313" key="2">
    <source>
        <dbReference type="EMBL" id="RDD63244.1"/>
    </source>
</evidence>
<comment type="caution">
    <text evidence="2">The sequence shown here is derived from an EMBL/GenBank/DDBJ whole genome shotgun (WGS) entry which is preliminary data.</text>
</comment>
<dbReference type="AlphaFoldDB" id="A0A369TF81"/>
<feature type="compositionally biased region" description="Basic and acidic residues" evidence="1">
    <location>
        <begin position="140"/>
        <end position="159"/>
    </location>
</feature>
<proteinExistence type="predicted"/>
<reference evidence="2 3" key="1">
    <citation type="submission" date="2018-07" db="EMBL/GenBank/DDBJ databases">
        <title>Venubactetium sediminum gen. nov., sp. nov., isolated from a marine solar saltern.</title>
        <authorList>
            <person name="Wang S."/>
        </authorList>
    </citation>
    <scope>NUCLEOTIDE SEQUENCE [LARGE SCALE GENOMIC DNA]</scope>
    <source>
        <strain evidence="2 3">WD2A32</strain>
    </source>
</reference>
<keyword evidence="3" id="KW-1185">Reference proteome</keyword>
<dbReference type="RefSeq" id="WP_114580500.1">
    <property type="nucleotide sequence ID" value="NZ_QPMH01000002.1"/>
</dbReference>
<protein>
    <submittedName>
        <fullName evidence="2">Uncharacterized protein</fullName>
    </submittedName>
</protein>
<feature type="region of interest" description="Disordered" evidence="1">
    <location>
        <begin position="179"/>
        <end position="206"/>
    </location>
</feature>
<name>A0A369TF81_9PROT</name>
<gene>
    <name evidence="2" type="ORF">DRB17_01985</name>
</gene>
<dbReference type="Proteomes" id="UP000253941">
    <property type="component" value="Unassembled WGS sequence"/>
</dbReference>
<evidence type="ECO:0000256" key="1">
    <source>
        <dbReference type="SAM" id="MobiDB-lite"/>
    </source>
</evidence>
<feature type="region of interest" description="Disordered" evidence="1">
    <location>
        <begin position="115"/>
        <end position="160"/>
    </location>
</feature>
<accession>A0A369TF81</accession>
<organism evidence="2 3">
    <name type="scientific">Ferruginivarius sediminum</name>
    <dbReference type="NCBI Taxonomy" id="2661937"/>
    <lineage>
        <taxon>Bacteria</taxon>
        <taxon>Pseudomonadati</taxon>
        <taxon>Pseudomonadota</taxon>
        <taxon>Alphaproteobacteria</taxon>
        <taxon>Rhodospirillales</taxon>
        <taxon>Rhodospirillaceae</taxon>
        <taxon>Ferruginivarius</taxon>
    </lineage>
</organism>
<feature type="compositionally biased region" description="Low complexity" evidence="1">
    <location>
        <begin position="257"/>
        <end position="269"/>
    </location>
</feature>